<accession>A0A561ELL8</accession>
<keyword evidence="3" id="KW-1185">Reference proteome</keyword>
<keyword evidence="1" id="KW-0732">Signal</keyword>
<gene>
    <name evidence="2" type="ORF">FB465_1500</name>
</gene>
<dbReference type="AlphaFoldDB" id="A0A561ELL8"/>
<evidence type="ECO:0000256" key="1">
    <source>
        <dbReference type="SAM" id="SignalP"/>
    </source>
</evidence>
<name>A0A561ELL8_9ACTN</name>
<reference evidence="2 3" key="1">
    <citation type="submission" date="2019-06" db="EMBL/GenBank/DDBJ databases">
        <title>Sequencing the genomes of 1000 actinobacteria strains.</title>
        <authorList>
            <person name="Klenk H.-P."/>
        </authorList>
    </citation>
    <scope>NUCLEOTIDE SEQUENCE [LARGE SCALE GENOMIC DNA]</scope>
    <source>
        <strain evidence="2 3">DSM 41649</strain>
    </source>
</reference>
<feature type="signal peptide" evidence="1">
    <location>
        <begin position="1"/>
        <end position="20"/>
    </location>
</feature>
<feature type="chain" id="PRO_5021994708" description="Extracellular solute-binding protein" evidence="1">
    <location>
        <begin position="21"/>
        <end position="359"/>
    </location>
</feature>
<evidence type="ECO:0000313" key="2">
    <source>
        <dbReference type="EMBL" id="TWE16517.1"/>
    </source>
</evidence>
<dbReference type="RefSeq" id="WP_145788707.1">
    <property type="nucleotide sequence ID" value="NZ_BAAABR010000002.1"/>
</dbReference>
<dbReference type="OrthoDB" id="5418945at2"/>
<protein>
    <recommendedName>
        <fullName evidence="4">Extracellular solute-binding protein</fullName>
    </recommendedName>
</protein>
<dbReference type="EMBL" id="VIVR01000001">
    <property type="protein sequence ID" value="TWE16517.1"/>
    <property type="molecule type" value="Genomic_DNA"/>
</dbReference>
<evidence type="ECO:0000313" key="3">
    <source>
        <dbReference type="Proteomes" id="UP000318416"/>
    </source>
</evidence>
<comment type="caution">
    <text evidence="2">The sequence shown here is derived from an EMBL/GenBank/DDBJ whole genome shotgun (WGS) entry which is preliminary data.</text>
</comment>
<evidence type="ECO:0008006" key="4">
    <source>
        <dbReference type="Google" id="ProtNLM"/>
    </source>
</evidence>
<proteinExistence type="predicted"/>
<organism evidence="2 3">
    <name type="scientific">Kitasatospora atroaurantiaca</name>
    <dbReference type="NCBI Taxonomy" id="285545"/>
    <lineage>
        <taxon>Bacteria</taxon>
        <taxon>Bacillati</taxon>
        <taxon>Actinomycetota</taxon>
        <taxon>Actinomycetes</taxon>
        <taxon>Kitasatosporales</taxon>
        <taxon>Streptomycetaceae</taxon>
        <taxon>Kitasatospora</taxon>
    </lineage>
</organism>
<dbReference type="Proteomes" id="UP000318416">
    <property type="component" value="Unassembled WGS sequence"/>
</dbReference>
<sequence length="359" mass="37446">MRRVGGVLAALLLLAGVAFAVFHDRIGSGGTTAVRGLIGSEKAEFFADPAVVRELKAKGFRVDVQTTGSWSMTSTSLDGYDFAFPSSLPPAEEIRSARHISTEPVRPFYSPLVVIAHAPVAEVLRDNGLAVKSESGLWTFRMDAYLAAVRADRTWQSLKGSAGHAELSGALYVTTTDPATSSSGALHLAAVSYLANGGRVVSDDAGVARTAPLVRQLTAMQGDQKTSSDGPFKDFLSGVGNPLVLVYESQVASLAAQGRSTGDLVVLYPDTTVSSDHTAVALTPEGDRLARLLRDDEKLRALEAKFGFRPQGDAAAFAAALAGRPGAAFAPDLSAAGVRQAPVPAVAVLSRLVDAAKGR</sequence>